<dbReference type="SUPFAM" id="SSF47928">
    <property type="entry name" value="N-terminal domain of the delta subunit of the F1F0-ATP synthase"/>
    <property type="match status" value="1"/>
</dbReference>
<accession>A0A3B0RTW8</accession>
<dbReference type="NCBIfam" id="TIGR01145">
    <property type="entry name" value="ATP_synt_delta"/>
    <property type="match status" value="1"/>
</dbReference>
<name>A0A3B0RTW8_9ZZZZ</name>
<evidence type="ECO:0000256" key="1">
    <source>
        <dbReference type="ARBA" id="ARBA00004370"/>
    </source>
</evidence>
<sequence>MAQKSKFSPLVANFIGVICQNGRAMELIEIVDAFLAKVAAAKGVIHASATTAQALSSKQKTNLAAGLKKTLGRPVQLETEVDSRLLGGLIVQVGSRMFDSSLQTQLEGLKLAMKES</sequence>
<dbReference type="EMBL" id="UOEE01000185">
    <property type="protein sequence ID" value="VAV94621.1"/>
    <property type="molecule type" value="Genomic_DNA"/>
</dbReference>
<keyword evidence="4" id="KW-0406">Ion transport</keyword>
<dbReference type="PROSITE" id="PS00389">
    <property type="entry name" value="ATPASE_DELTA"/>
    <property type="match status" value="1"/>
</dbReference>
<comment type="subcellular location">
    <subcellularLocation>
        <location evidence="1">Membrane</location>
    </subcellularLocation>
</comment>
<dbReference type="PANTHER" id="PTHR11910">
    <property type="entry name" value="ATP SYNTHASE DELTA CHAIN"/>
    <property type="match status" value="1"/>
</dbReference>
<keyword evidence="6" id="KW-0066">ATP synthesis</keyword>
<keyword evidence="2" id="KW-0813">Transport</keyword>
<dbReference type="GO" id="GO:0016787">
    <property type="term" value="F:hydrolase activity"/>
    <property type="evidence" value="ECO:0007669"/>
    <property type="project" value="UniProtKB-KW"/>
</dbReference>
<keyword evidence="3" id="KW-0375">Hydrogen ion transport</keyword>
<protein>
    <submittedName>
        <fullName evidence="7">ATP synthase delta chain</fullName>
        <ecNumber evidence="7">3.6.3.14</ecNumber>
    </submittedName>
</protein>
<evidence type="ECO:0000256" key="6">
    <source>
        <dbReference type="ARBA" id="ARBA00023310"/>
    </source>
</evidence>
<evidence type="ECO:0000256" key="2">
    <source>
        <dbReference type="ARBA" id="ARBA00022448"/>
    </source>
</evidence>
<dbReference type="GO" id="GO:0016020">
    <property type="term" value="C:membrane"/>
    <property type="evidence" value="ECO:0007669"/>
    <property type="project" value="UniProtKB-SubCell"/>
</dbReference>
<evidence type="ECO:0000256" key="5">
    <source>
        <dbReference type="ARBA" id="ARBA00023136"/>
    </source>
</evidence>
<reference evidence="7" key="1">
    <citation type="submission" date="2018-06" db="EMBL/GenBank/DDBJ databases">
        <authorList>
            <person name="Zhirakovskaya E."/>
        </authorList>
    </citation>
    <scope>NUCLEOTIDE SEQUENCE</scope>
</reference>
<keyword evidence="5" id="KW-0472">Membrane</keyword>
<evidence type="ECO:0000256" key="3">
    <source>
        <dbReference type="ARBA" id="ARBA00022781"/>
    </source>
</evidence>
<dbReference type="Pfam" id="PF00213">
    <property type="entry name" value="OSCP"/>
    <property type="match status" value="1"/>
</dbReference>
<dbReference type="PRINTS" id="PR00125">
    <property type="entry name" value="ATPASEDELTA"/>
</dbReference>
<evidence type="ECO:0000313" key="7">
    <source>
        <dbReference type="EMBL" id="VAV94621.1"/>
    </source>
</evidence>
<dbReference type="InterPro" id="IPR026015">
    <property type="entry name" value="ATP_synth_OSCP/delta_N_sf"/>
</dbReference>
<gene>
    <name evidence="7" type="ORF">MNBD_ALPHA06-1920</name>
</gene>
<evidence type="ECO:0000256" key="4">
    <source>
        <dbReference type="ARBA" id="ARBA00023065"/>
    </source>
</evidence>
<dbReference type="AlphaFoldDB" id="A0A3B0RTW8"/>
<dbReference type="InterPro" id="IPR000711">
    <property type="entry name" value="ATPase_OSCP/dsu"/>
</dbReference>
<dbReference type="GO" id="GO:0046933">
    <property type="term" value="F:proton-transporting ATP synthase activity, rotational mechanism"/>
    <property type="evidence" value="ECO:0007669"/>
    <property type="project" value="InterPro"/>
</dbReference>
<dbReference type="InterPro" id="IPR020781">
    <property type="entry name" value="ATPase_OSCP/d_CS"/>
</dbReference>
<dbReference type="EC" id="3.6.3.14" evidence="7"/>
<organism evidence="7">
    <name type="scientific">hydrothermal vent metagenome</name>
    <dbReference type="NCBI Taxonomy" id="652676"/>
    <lineage>
        <taxon>unclassified sequences</taxon>
        <taxon>metagenomes</taxon>
        <taxon>ecological metagenomes</taxon>
    </lineage>
</organism>
<proteinExistence type="predicted"/>
<keyword evidence="7" id="KW-0378">Hydrolase</keyword>